<proteinExistence type="predicted"/>
<reference evidence="2" key="1">
    <citation type="submission" date="2023-11" db="EMBL/GenBank/DDBJ databases">
        <authorList>
            <person name="De Vega J J."/>
            <person name="De Vega J J."/>
        </authorList>
    </citation>
    <scope>NUCLEOTIDE SEQUENCE</scope>
</reference>
<evidence type="ECO:0000256" key="1">
    <source>
        <dbReference type="SAM" id="MobiDB-lite"/>
    </source>
</evidence>
<dbReference type="EMBL" id="CAVNYO010000020">
    <property type="protein sequence ID" value="CAK5262514.1"/>
    <property type="molecule type" value="Genomic_DNA"/>
</dbReference>
<protein>
    <recommendedName>
        <fullName evidence="4">BRCT domain-containing protein</fullName>
    </recommendedName>
</protein>
<gene>
    <name evidence="2" type="ORF">MYCIT1_LOCUS1294</name>
</gene>
<dbReference type="Proteomes" id="UP001295794">
    <property type="component" value="Unassembled WGS sequence"/>
</dbReference>
<name>A0AAD2GRD3_9AGAR</name>
<organism evidence="2 3">
    <name type="scientific">Mycena citricolor</name>
    <dbReference type="NCBI Taxonomy" id="2018698"/>
    <lineage>
        <taxon>Eukaryota</taxon>
        <taxon>Fungi</taxon>
        <taxon>Dikarya</taxon>
        <taxon>Basidiomycota</taxon>
        <taxon>Agaricomycotina</taxon>
        <taxon>Agaricomycetes</taxon>
        <taxon>Agaricomycetidae</taxon>
        <taxon>Agaricales</taxon>
        <taxon>Marasmiineae</taxon>
        <taxon>Mycenaceae</taxon>
        <taxon>Mycena</taxon>
    </lineage>
</organism>
<evidence type="ECO:0000313" key="2">
    <source>
        <dbReference type="EMBL" id="CAK5262514.1"/>
    </source>
</evidence>
<dbReference type="AlphaFoldDB" id="A0AAD2GRD3"/>
<keyword evidence="3" id="KW-1185">Reference proteome</keyword>
<feature type="compositionally biased region" description="Polar residues" evidence="1">
    <location>
        <begin position="101"/>
        <end position="115"/>
    </location>
</feature>
<feature type="compositionally biased region" description="Basic and acidic residues" evidence="1">
    <location>
        <begin position="145"/>
        <end position="156"/>
    </location>
</feature>
<evidence type="ECO:0000313" key="3">
    <source>
        <dbReference type="Proteomes" id="UP001295794"/>
    </source>
</evidence>
<accession>A0AAD2GRD3</accession>
<evidence type="ECO:0008006" key="4">
    <source>
        <dbReference type="Google" id="ProtNLM"/>
    </source>
</evidence>
<feature type="region of interest" description="Disordered" evidence="1">
    <location>
        <begin position="97"/>
        <end position="116"/>
    </location>
</feature>
<feature type="region of interest" description="Disordered" evidence="1">
    <location>
        <begin position="145"/>
        <end position="199"/>
    </location>
</feature>
<feature type="compositionally biased region" description="Polar residues" evidence="1">
    <location>
        <begin position="189"/>
        <end position="199"/>
    </location>
</feature>
<comment type="caution">
    <text evidence="2">The sequence shown here is derived from an EMBL/GenBank/DDBJ whole genome shotgun (WGS) entry which is preliminary data.</text>
</comment>
<sequence length="291" mass="32435">MSIRMLFEGIAVFSPDVRGTLRSIWVKHGGAIAKNSAEFFHARYFFCTGLEDVWFAQLKAMGLMIRHPSWISVSAEEGLEAPVSKYILDERFEEEKIRSLSEGSPSHSSASTQSKPMRMIEAFPLSPKLAPAANPLKRSLDSEFHDQSLIDLDPRPSKRTRLHSCSPQDKMPSAQLTVPSPSGPEPVPMSSTPPQTDASILSSSPILPNGSCSVFPTSTIRISSIKSKALSLEIFPRLSRKKHHKTQYAKFTRIHRRKSFQFSVTDLLRKPRVQAGIFTPFGQFEGKAFSC</sequence>